<keyword evidence="3" id="KW-0472">Membrane</keyword>
<feature type="region of interest" description="Disordered" evidence="2">
    <location>
        <begin position="1"/>
        <end position="47"/>
    </location>
</feature>
<evidence type="ECO:0000313" key="4">
    <source>
        <dbReference type="EMBL" id="PPK52018.1"/>
    </source>
</evidence>
<sequence>MEPIRPDDDELRTRAPVGGADKKESDTVKKNSPKGHSGRDSGGSQVVASDAGGGAGFRTPVGLWLLLLVVALGAGAGWYLQHERINELQAQLEETDQWARQSKLALARFEGDLSETGESLQERGASLEDQIAANAGRLDTADSEIRKLWAIANERNKQRLDDHQQQLTELSGKLTENSKAVADVKTTLEQTRSSLAGDLEQLRQRLSGAVAELEQADQGMTTELAALQEQMAGVGEQVDRRLQRFAREQQLTIDGLDSRIASLEKQVDALAGDQRVQVLRNELNQLKDTVRAIDASRSQLTSRLVRLSEEVNQLRSQ</sequence>
<comment type="caution">
    <text evidence="5">The sequence shown here is derived from an EMBL/GenBank/DDBJ whole genome shotgun (WGS) entry which is preliminary data.</text>
</comment>
<organism evidence="5 6">
    <name type="scientific">Marinobacter persicus</name>
    <dbReference type="NCBI Taxonomy" id="930118"/>
    <lineage>
        <taxon>Bacteria</taxon>
        <taxon>Pseudomonadati</taxon>
        <taxon>Pseudomonadota</taxon>
        <taxon>Gammaproteobacteria</taxon>
        <taxon>Pseudomonadales</taxon>
        <taxon>Marinobacteraceae</taxon>
        <taxon>Marinobacter</taxon>
    </lineage>
</organism>
<name>A0A2S6G7M3_9GAMM</name>
<evidence type="ECO:0000313" key="7">
    <source>
        <dbReference type="Proteomes" id="UP000239648"/>
    </source>
</evidence>
<reference evidence="5 6" key="2">
    <citation type="submission" date="2018-02" db="EMBL/GenBank/DDBJ databases">
        <title>Subsurface microbial communities from deep shales in Ohio and West Virginia, USA.</title>
        <authorList>
            <person name="Wrighton K."/>
        </authorList>
    </citation>
    <scope>NUCLEOTIDE SEQUENCE [LARGE SCALE GENOMIC DNA]</scope>
    <source>
        <strain evidence="5 6">UTICA-S1B9</strain>
    </source>
</reference>
<accession>A0A2S6G7M3</accession>
<protein>
    <submittedName>
        <fullName evidence="5">Uncharacterized protein</fullName>
    </submittedName>
</protein>
<proteinExistence type="predicted"/>
<feature type="transmembrane region" description="Helical" evidence="3">
    <location>
        <begin position="61"/>
        <end position="80"/>
    </location>
</feature>
<dbReference type="Proteomes" id="UP000239446">
    <property type="component" value="Unassembled WGS sequence"/>
</dbReference>
<evidence type="ECO:0000256" key="1">
    <source>
        <dbReference type="SAM" id="Coils"/>
    </source>
</evidence>
<dbReference type="AlphaFoldDB" id="A0A2S6G7M3"/>
<keyword evidence="7" id="KW-1185">Reference proteome</keyword>
<keyword evidence="3" id="KW-0812">Transmembrane</keyword>
<gene>
    <name evidence="5" type="ORF">B0H24_1008117</name>
    <name evidence="4" type="ORF">BY455_108117</name>
</gene>
<feature type="coiled-coil region" evidence="1">
    <location>
        <begin position="153"/>
        <end position="317"/>
    </location>
</feature>
<dbReference type="RefSeq" id="WP_104415914.1">
    <property type="nucleotide sequence ID" value="NZ_PTIT01000008.1"/>
</dbReference>
<dbReference type="EMBL" id="PTIU01000008">
    <property type="protein sequence ID" value="PPK55054.1"/>
    <property type="molecule type" value="Genomic_DNA"/>
</dbReference>
<dbReference type="OrthoDB" id="5700790at2"/>
<evidence type="ECO:0000313" key="6">
    <source>
        <dbReference type="Proteomes" id="UP000239446"/>
    </source>
</evidence>
<dbReference type="Gene3D" id="1.10.287.1490">
    <property type="match status" value="1"/>
</dbReference>
<evidence type="ECO:0000256" key="2">
    <source>
        <dbReference type="SAM" id="MobiDB-lite"/>
    </source>
</evidence>
<dbReference type="Proteomes" id="UP000239648">
    <property type="component" value="Unassembled WGS sequence"/>
</dbReference>
<dbReference type="EMBL" id="PTIT01000008">
    <property type="protein sequence ID" value="PPK52018.1"/>
    <property type="molecule type" value="Genomic_DNA"/>
</dbReference>
<keyword evidence="3" id="KW-1133">Transmembrane helix</keyword>
<feature type="compositionally biased region" description="Basic and acidic residues" evidence="2">
    <location>
        <begin position="20"/>
        <end position="29"/>
    </location>
</feature>
<keyword evidence="1" id="KW-0175">Coiled coil</keyword>
<evidence type="ECO:0000256" key="3">
    <source>
        <dbReference type="SAM" id="Phobius"/>
    </source>
</evidence>
<reference evidence="4 7" key="1">
    <citation type="submission" date="2018-02" db="EMBL/GenBank/DDBJ databases">
        <title>Deep subsurface shale carbon reservoir microbial communities from Ohio and West Virginia, USA.</title>
        <authorList>
            <person name="Wrighton K."/>
        </authorList>
    </citation>
    <scope>NUCLEOTIDE SEQUENCE [LARGE SCALE GENOMIC DNA]</scope>
    <source>
        <strain evidence="4 7">UTICA-S1B6</strain>
    </source>
</reference>
<evidence type="ECO:0000313" key="5">
    <source>
        <dbReference type="EMBL" id="PPK55054.1"/>
    </source>
</evidence>